<protein>
    <submittedName>
        <fullName evidence="1">Uncharacterized protein</fullName>
    </submittedName>
</protein>
<dbReference type="Proteomes" id="UP000298381">
    <property type="component" value="Unassembled WGS sequence"/>
</dbReference>
<name>A0A4Z0D7C0_9FIRM</name>
<comment type="caution">
    <text evidence="1">The sequence shown here is derived from an EMBL/GenBank/DDBJ whole genome shotgun (WGS) entry which is preliminary data.</text>
</comment>
<gene>
    <name evidence="1" type="ORF">E4100_04340</name>
</gene>
<dbReference type="RefSeq" id="WP_135270817.1">
    <property type="nucleotide sequence ID" value="NZ_SRIB01000004.1"/>
</dbReference>
<keyword evidence="2" id="KW-1185">Reference proteome</keyword>
<sequence length="233" mass="27190">MKININYPNSALISIIENPEQMITLDANFLIAPDRRPLTKNGVGFERFREIWLDPIFSAFPNLAIHEAVYEELVGISSKNYVDSKIDSLPPKIIIHKDASLTKIERYLRDTIEAKIAPYTKYEPFLDNKDDRGEVKSLSYIAAKGLLYFAANDSNVIQLVEKSEEWSTGLDNVQVIKMYELIYYLYRNNLTDKAGLKKLYKYQYYLTEREKTTNPSWEDFSSNMENLYKSYFK</sequence>
<accession>A0A4Z0D7C0</accession>
<proteinExistence type="predicted"/>
<dbReference type="OrthoDB" id="2965179at2"/>
<evidence type="ECO:0000313" key="1">
    <source>
        <dbReference type="EMBL" id="TFZ40791.1"/>
    </source>
</evidence>
<organism evidence="1 2">
    <name type="scientific">Soehngenia longivitae</name>
    <dbReference type="NCBI Taxonomy" id="2562294"/>
    <lineage>
        <taxon>Bacteria</taxon>
        <taxon>Bacillati</taxon>
        <taxon>Bacillota</taxon>
        <taxon>Tissierellia</taxon>
        <taxon>Tissierellales</taxon>
        <taxon>Tissierellaceae</taxon>
        <taxon>Soehngenia</taxon>
    </lineage>
</organism>
<evidence type="ECO:0000313" key="2">
    <source>
        <dbReference type="Proteomes" id="UP000298381"/>
    </source>
</evidence>
<reference evidence="1 2" key="1">
    <citation type="submission" date="2019-03" db="EMBL/GenBank/DDBJ databases">
        <title>Draft genome sequence data and analysis of a Fermenting Bacterium, Soehngenia longevitae strain 1933PT, isolated from petroleum reservoir in Azerbaijan.</title>
        <authorList>
            <person name="Grouzdev D.S."/>
            <person name="Bidzhieva S.K."/>
            <person name="Sokolova D.S."/>
            <person name="Tourova T.P."/>
            <person name="Poltaraus A.B."/>
            <person name="Nazina T.N."/>
        </authorList>
    </citation>
    <scope>NUCLEOTIDE SEQUENCE [LARGE SCALE GENOMIC DNA]</scope>
    <source>
        <strain evidence="1 2">1933P</strain>
    </source>
</reference>
<dbReference type="EMBL" id="SRIB01000004">
    <property type="protein sequence ID" value="TFZ40791.1"/>
    <property type="molecule type" value="Genomic_DNA"/>
</dbReference>
<dbReference type="AlphaFoldDB" id="A0A4Z0D7C0"/>